<sequence length="312" mass="34943">MHPTPATRWRETIDPNEIQGQLERLGIDVLAPPEMVKDWGRSRIYRVGTSRGLFWVKYAYRLPPGEEHVLKVLSSRWADRLPGVVATWSGAVALESLAGEELTPEHPLRAWTAAAEQLGELCARERAHADEWLALGVRDRRTGTWKSDLESLAQSDVLNGLSPEERTQFEALLPVLVDQFLESFAQPATLVAQDSGCCNIHIDGPGTWEPGGAIRAVFFDWADVVVGHPVFSCDRLLDQVTPKRRDAVIDAFCAPLELSIDEFRAMRQSNVIHEVLRYHDELDYVAPDDPIAESLAKSVVSQIRMVLLHTPR</sequence>
<accession>A0A956NF47</accession>
<evidence type="ECO:0000313" key="1">
    <source>
        <dbReference type="EMBL" id="MCA9755789.1"/>
    </source>
</evidence>
<gene>
    <name evidence="1" type="ORF">KDA27_08310</name>
</gene>
<reference evidence="1" key="1">
    <citation type="submission" date="2020-04" db="EMBL/GenBank/DDBJ databases">
        <authorList>
            <person name="Zhang T."/>
        </authorList>
    </citation>
    <scope>NUCLEOTIDE SEQUENCE</scope>
    <source>
        <strain evidence="1">HKST-UBA02</strain>
    </source>
</reference>
<organism evidence="1 2">
    <name type="scientific">Eiseniibacteriota bacterium</name>
    <dbReference type="NCBI Taxonomy" id="2212470"/>
    <lineage>
        <taxon>Bacteria</taxon>
        <taxon>Candidatus Eiseniibacteriota</taxon>
    </lineage>
</organism>
<evidence type="ECO:0000313" key="2">
    <source>
        <dbReference type="Proteomes" id="UP000739538"/>
    </source>
</evidence>
<dbReference type="Proteomes" id="UP000739538">
    <property type="component" value="Unassembled WGS sequence"/>
</dbReference>
<protein>
    <recommendedName>
        <fullName evidence="3">Aminoglycoside phosphotransferase family protein</fullName>
    </recommendedName>
</protein>
<dbReference type="SUPFAM" id="SSF56112">
    <property type="entry name" value="Protein kinase-like (PK-like)"/>
    <property type="match status" value="1"/>
</dbReference>
<comment type="caution">
    <text evidence="1">The sequence shown here is derived from an EMBL/GenBank/DDBJ whole genome shotgun (WGS) entry which is preliminary data.</text>
</comment>
<dbReference type="EMBL" id="JAGQHS010000032">
    <property type="protein sequence ID" value="MCA9755789.1"/>
    <property type="molecule type" value="Genomic_DNA"/>
</dbReference>
<proteinExistence type="predicted"/>
<evidence type="ECO:0008006" key="3">
    <source>
        <dbReference type="Google" id="ProtNLM"/>
    </source>
</evidence>
<dbReference type="AlphaFoldDB" id="A0A956NF47"/>
<dbReference type="InterPro" id="IPR011009">
    <property type="entry name" value="Kinase-like_dom_sf"/>
</dbReference>
<name>A0A956NF47_UNCEI</name>
<reference evidence="1" key="2">
    <citation type="journal article" date="2021" name="Microbiome">
        <title>Successional dynamics and alternative stable states in a saline activated sludge microbial community over 9 years.</title>
        <authorList>
            <person name="Wang Y."/>
            <person name="Ye J."/>
            <person name="Ju F."/>
            <person name="Liu L."/>
            <person name="Boyd J.A."/>
            <person name="Deng Y."/>
            <person name="Parks D.H."/>
            <person name="Jiang X."/>
            <person name="Yin X."/>
            <person name="Woodcroft B.J."/>
            <person name="Tyson G.W."/>
            <person name="Hugenholtz P."/>
            <person name="Polz M.F."/>
            <person name="Zhang T."/>
        </authorList>
    </citation>
    <scope>NUCLEOTIDE SEQUENCE</scope>
    <source>
        <strain evidence="1">HKST-UBA02</strain>
    </source>
</reference>